<dbReference type="GO" id="GO:0005886">
    <property type="term" value="C:plasma membrane"/>
    <property type="evidence" value="ECO:0007669"/>
    <property type="project" value="UniProtKB-SubCell"/>
</dbReference>
<dbReference type="Pfam" id="PF07714">
    <property type="entry name" value="PK_Tyr_Ser-Thr"/>
    <property type="match status" value="1"/>
</dbReference>
<dbReference type="EC" id="2.7.11.1" evidence="2"/>
<proteinExistence type="inferred from homology"/>
<gene>
    <name evidence="14" type="ORF">BRARA_A00277</name>
</gene>
<evidence type="ECO:0000256" key="11">
    <source>
        <dbReference type="PROSITE-ProRule" id="PRU10141"/>
    </source>
</evidence>
<dbReference type="InterPro" id="IPR000719">
    <property type="entry name" value="Prot_kinase_dom"/>
</dbReference>
<evidence type="ECO:0000256" key="12">
    <source>
        <dbReference type="RuleBase" id="RU000304"/>
    </source>
</evidence>
<dbReference type="SUPFAM" id="SSF56112">
    <property type="entry name" value="Protein kinase-like (PK-like)"/>
    <property type="match status" value="1"/>
</dbReference>
<comment type="subcellular location">
    <subcellularLocation>
        <location evidence="1">Cell membrane</location>
    </subcellularLocation>
</comment>
<dbReference type="PROSITE" id="PS00107">
    <property type="entry name" value="PROTEIN_KINASE_ATP"/>
    <property type="match status" value="1"/>
</dbReference>
<keyword evidence="4 12" id="KW-0723">Serine/threonine-protein kinase</keyword>
<evidence type="ECO:0000256" key="5">
    <source>
        <dbReference type="ARBA" id="ARBA00022679"/>
    </source>
</evidence>
<keyword evidence="5" id="KW-0808">Transferase</keyword>
<keyword evidence="3" id="KW-1003">Cell membrane</keyword>
<dbReference type="GO" id="GO:0005524">
    <property type="term" value="F:ATP binding"/>
    <property type="evidence" value="ECO:0007669"/>
    <property type="project" value="UniProtKB-UniRule"/>
</dbReference>
<dbReference type="PROSITE" id="PS00108">
    <property type="entry name" value="PROTEIN_KINASE_ST"/>
    <property type="match status" value="1"/>
</dbReference>
<protein>
    <recommendedName>
        <fullName evidence="2">non-specific serine/threonine protein kinase</fullName>
        <ecNumber evidence="2">2.7.11.1</ecNumber>
    </recommendedName>
</protein>
<dbReference type="CDD" id="cd14066">
    <property type="entry name" value="STKc_IRAK"/>
    <property type="match status" value="1"/>
</dbReference>
<feature type="binding site" evidence="11">
    <location>
        <position position="128"/>
    </location>
    <ligand>
        <name>ATP</name>
        <dbReference type="ChEBI" id="CHEBI:30616"/>
    </ligand>
</feature>
<dbReference type="FunFam" id="3.30.200.20:FF:000228">
    <property type="entry name" value="Serine/threonine-protein kinase BIK1"/>
    <property type="match status" value="1"/>
</dbReference>
<evidence type="ECO:0000256" key="2">
    <source>
        <dbReference type="ARBA" id="ARBA00012513"/>
    </source>
</evidence>
<comment type="catalytic activity">
    <reaction evidence="10">
        <text>L-seryl-[protein] + ATP = O-phospho-L-seryl-[protein] + ADP + H(+)</text>
        <dbReference type="Rhea" id="RHEA:17989"/>
        <dbReference type="Rhea" id="RHEA-COMP:9863"/>
        <dbReference type="Rhea" id="RHEA-COMP:11604"/>
        <dbReference type="ChEBI" id="CHEBI:15378"/>
        <dbReference type="ChEBI" id="CHEBI:29999"/>
        <dbReference type="ChEBI" id="CHEBI:30616"/>
        <dbReference type="ChEBI" id="CHEBI:83421"/>
        <dbReference type="ChEBI" id="CHEBI:456216"/>
        <dbReference type="EC" id="2.7.11.1"/>
    </reaction>
</comment>
<comment type="catalytic activity">
    <reaction evidence="9">
        <text>L-threonyl-[protein] + ATP = O-phospho-L-threonyl-[protein] + ADP + H(+)</text>
        <dbReference type="Rhea" id="RHEA:46608"/>
        <dbReference type="Rhea" id="RHEA-COMP:11060"/>
        <dbReference type="Rhea" id="RHEA-COMP:11605"/>
        <dbReference type="ChEBI" id="CHEBI:15378"/>
        <dbReference type="ChEBI" id="CHEBI:30013"/>
        <dbReference type="ChEBI" id="CHEBI:30616"/>
        <dbReference type="ChEBI" id="CHEBI:61977"/>
        <dbReference type="ChEBI" id="CHEBI:456216"/>
        <dbReference type="EC" id="2.7.11.1"/>
    </reaction>
</comment>
<keyword evidence="3" id="KW-0472">Membrane</keyword>
<evidence type="ECO:0000256" key="8">
    <source>
        <dbReference type="ARBA" id="ARBA00022840"/>
    </source>
</evidence>
<dbReference type="InterPro" id="IPR011009">
    <property type="entry name" value="Kinase-like_dom_sf"/>
</dbReference>
<feature type="domain" description="Protein kinase" evidence="13">
    <location>
        <begin position="90"/>
        <end position="367"/>
    </location>
</feature>
<evidence type="ECO:0000256" key="6">
    <source>
        <dbReference type="ARBA" id="ARBA00022741"/>
    </source>
</evidence>
<organism evidence="14 15">
    <name type="scientific">Brassica campestris</name>
    <name type="common">Field mustard</name>
    <dbReference type="NCBI Taxonomy" id="3711"/>
    <lineage>
        <taxon>Eukaryota</taxon>
        <taxon>Viridiplantae</taxon>
        <taxon>Streptophyta</taxon>
        <taxon>Embryophyta</taxon>
        <taxon>Tracheophyta</taxon>
        <taxon>Spermatophyta</taxon>
        <taxon>Magnoliopsida</taxon>
        <taxon>eudicotyledons</taxon>
        <taxon>Gunneridae</taxon>
        <taxon>Pentapetalae</taxon>
        <taxon>rosids</taxon>
        <taxon>malvids</taxon>
        <taxon>Brassicales</taxon>
        <taxon>Brassicaceae</taxon>
        <taxon>Brassiceae</taxon>
        <taxon>Brassica</taxon>
    </lineage>
</organism>
<evidence type="ECO:0000256" key="7">
    <source>
        <dbReference type="ARBA" id="ARBA00022777"/>
    </source>
</evidence>
<comment type="similarity">
    <text evidence="12">Belongs to the protein kinase superfamily.</text>
</comment>
<reference evidence="14 15" key="1">
    <citation type="submission" date="2018-06" db="EMBL/GenBank/DDBJ databases">
        <title>WGS assembly of Brassica rapa FPsc.</title>
        <authorList>
            <person name="Bowman J."/>
            <person name="Kohchi T."/>
            <person name="Yamato K."/>
            <person name="Jenkins J."/>
            <person name="Shu S."/>
            <person name="Ishizaki K."/>
            <person name="Yamaoka S."/>
            <person name="Nishihama R."/>
            <person name="Nakamura Y."/>
            <person name="Berger F."/>
            <person name="Adam C."/>
            <person name="Aki S."/>
            <person name="Althoff F."/>
            <person name="Araki T."/>
            <person name="Arteaga-Vazquez M."/>
            <person name="Balasubrmanian S."/>
            <person name="Bauer D."/>
            <person name="Boehm C."/>
            <person name="Briginshaw L."/>
            <person name="Caballero-Perez J."/>
            <person name="Catarino B."/>
            <person name="Chen F."/>
            <person name="Chiyoda S."/>
            <person name="Chovatia M."/>
            <person name="Davies K."/>
            <person name="Delmans M."/>
            <person name="Demura T."/>
            <person name="Dierschke T."/>
            <person name="Dolan L."/>
            <person name="Dorantes-Acosta A."/>
            <person name="Eklund D."/>
            <person name="Florent S."/>
            <person name="Flores-Sandoval E."/>
            <person name="Fujiyama A."/>
            <person name="Fukuzawa H."/>
            <person name="Galik B."/>
            <person name="Grimanelli D."/>
            <person name="Grimwood J."/>
            <person name="Grossniklaus U."/>
            <person name="Hamada T."/>
            <person name="Haseloff J."/>
            <person name="Hetherington A."/>
            <person name="Higo A."/>
            <person name="Hirakawa Y."/>
            <person name="Hundley H."/>
            <person name="Ikeda Y."/>
            <person name="Inoue K."/>
            <person name="Inoue S."/>
            <person name="Ishida S."/>
            <person name="Jia Q."/>
            <person name="Kakita M."/>
            <person name="Kanazawa T."/>
            <person name="Kawai Y."/>
            <person name="Kawashima T."/>
            <person name="Kennedy M."/>
            <person name="Kinose K."/>
            <person name="Kinoshita T."/>
            <person name="Kohara Y."/>
            <person name="Koide E."/>
            <person name="Komatsu K."/>
            <person name="Kopischke S."/>
            <person name="Kubo M."/>
            <person name="Kyozuka J."/>
            <person name="Lagercrantz U."/>
            <person name="Lin S."/>
            <person name="Lindquist E."/>
            <person name="Lipzen A."/>
            <person name="Lu C."/>
            <person name="Luna E."/>
            <person name="Martienssen R."/>
            <person name="Minamino N."/>
            <person name="Mizutani M."/>
            <person name="Mizutani M."/>
            <person name="Mochizuki N."/>
            <person name="Monte I."/>
            <person name="Mosher R."/>
            <person name="Nagasaki H."/>
            <person name="Nakagami H."/>
            <person name="Naramoto S."/>
            <person name="Nishitani K."/>
            <person name="Ohtani M."/>
            <person name="Okamoto T."/>
            <person name="Okumura M."/>
            <person name="Phillips J."/>
            <person name="Pollak B."/>
            <person name="Reinders A."/>
            <person name="Roevekamp M."/>
            <person name="Sano R."/>
            <person name="Sawa S."/>
            <person name="Schmid M."/>
            <person name="Shirakawa M."/>
            <person name="Solano R."/>
            <person name="Spunde A."/>
            <person name="Suetsugu N."/>
            <person name="Sugano S."/>
            <person name="Sugiyama A."/>
            <person name="Sun R."/>
            <person name="Suzuki Y."/>
            <person name="Takenaka M."/>
            <person name="Takezawa D."/>
            <person name="Tomogane H."/>
            <person name="Tsuzuki M."/>
            <person name="Ueda T."/>
            <person name="Umeda M."/>
            <person name="Ward J."/>
            <person name="Watanabe Y."/>
            <person name="Yazaki K."/>
            <person name="Yokoyama R."/>
            <person name="Yoshitake Y."/>
            <person name="Yotsui I."/>
            <person name="Zachgo S."/>
            <person name="Schmutz J."/>
        </authorList>
    </citation>
    <scope>NUCLEOTIDE SEQUENCE [LARGE SCALE GENOMIC DNA]</scope>
    <source>
        <strain evidence="15">cv. B-3</strain>
    </source>
</reference>
<dbReference type="PANTHER" id="PTHR45621">
    <property type="entry name" value="OS01G0588500 PROTEIN-RELATED"/>
    <property type="match status" value="1"/>
</dbReference>
<dbReference type="InterPro" id="IPR008271">
    <property type="entry name" value="Ser/Thr_kinase_AS"/>
</dbReference>
<dbReference type="PROSITE" id="PS50011">
    <property type="entry name" value="PROTEIN_KINASE_DOM"/>
    <property type="match status" value="1"/>
</dbReference>
<keyword evidence="8 11" id="KW-0067">ATP-binding</keyword>
<dbReference type="Gene3D" id="1.10.510.10">
    <property type="entry name" value="Transferase(Phosphotransferase) domain 1"/>
    <property type="match status" value="1"/>
</dbReference>
<accession>A0A398AKV5</accession>
<dbReference type="GO" id="GO:0004674">
    <property type="term" value="F:protein serine/threonine kinase activity"/>
    <property type="evidence" value="ECO:0007669"/>
    <property type="project" value="UniProtKB-KW"/>
</dbReference>
<evidence type="ECO:0000256" key="10">
    <source>
        <dbReference type="ARBA" id="ARBA00048679"/>
    </source>
</evidence>
<dbReference type="FunFam" id="1.10.510.10:FF:000095">
    <property type="entry name" value="protein STRUBBELIG-RECEPTOR FAMILY 8"/>
    <property type="match status" value="1"/>
</dbReference>
<dbReference type="InterPro" id="IPR050823">
    <property type="entry name" value="Plant_Ser_Thr_Prot_Kinase"/>
</dbReference>
<dbReference type="Proteomes" id="UP000264353">
    <property type="component" value="Chromosome A1"/>
</dbReference>
<evidence type="ECO:0000256" key="9">
    <source>
        <dbReference type="ARBA" id="ARBA00047899"/>
    </source>
</evidence>
<sequence>MGLFLSCFSSPSSSNTGLHTHASMNNHSNGTGFSSSTSTTAATTNTSVGQFSEAVSESSGGVMSYSGQILASPNLKVYSFADLVTATKNFKPESMLGQGGFGKVYRGWIDAKTLAPSKVGSGMIVAVKRLNSESSEVNFLGMLSHPNLVKLLGYCREDKELLLVYEFMPKGSLENHLFRRSEPFPWDLRIKIVIGAARGLAFLHGLQREVIYRDFKASNILLDSNYDAKISDFGLAKLGPSQEKSHVTTRIMGTYGYAAPEYMATGHLYVKSDVYAFGVVLLEVMTGLRAHNPKRPNGQESLVDWLRPELVNKHRVKHIMDKGIVGQYSSKVAAEMGRITLFCIEPDPKNRPHMKEVVDLYEKQSNS</sequence>
<keyword evidence="7" id="KW-0418">Kinase</keyword>
<evidence type="ECO:0000259" key="13">
    <source>
        <dbReference type="PROSITE" id="PS50011"/>
    </source>
</evidence>
<evidence type="ECO:0000313" key="15">
    <source>
        <dbReference type="Proteomes" id="UP000264353"/>
    </source>
</evidence>
<keyword evidence="6 11" id="KW-0547">Nucleotide-binding</keyword>
<evidence type="ECO:0000256" key="4">
    <source>
        <dbReference type="ARBA" id="ARBA00022527"/>
    </source>
</evidence>
<dbReference type="Gene3D" id="3.30.200.20">
    <property type="entry name" value="Phosphorylase Kinase, domain 1"/>
    <property type="match status" value="1"/>
</dbReference>
<dbReference type="AlphaFoldDB" id="A0A398AKV5"/>
<dbReference type="InterPro" id="IPR001245">
    <property type="entry name" value="Ser-Thr/Tyr_kinase_cat_dom"/>
</dbReference>
<evidence type="ECO:0000256" key="3">
    <source>
        <dbReference type="ARBA" id="ARBA00022475"/>
    </source>
</evidence>
<evidence type="ECO:0000256" key="1">
    <source>
        <dbReference type="ARBA" id="ARBA00004236"/>
    </source>
</evidence>
<evidence type="ECO:0000313" key="14">
    <source>
        <dbReference type="EMBL" id="RID77354.1"/>
    </source>
</evidence>
<name>A0A398AKV5_BRACM</name>
<dbReference type="EMBL" id="CM010628">
    <property type="protein sequence ID" value="RID77354.1"/>
    <property type="molecule type" value="Genomic_DNA"/>
</dbReference>
<dbReference type="InterPro" id="IPR017441">
    <property type="entry name" value="Protein_kinase_ATP_BS"/>
</dbReference>